<dbReference type="STRING" id="44316.ENSEGOP00005016535"/>
<dbReference type="PROSITE" id="PS51719">
    <property type="entry name" value="G_SEPTIN"/>
    <property type="match status" value="1"/>
</dbReference>
<sequence length="401" mass="45132">MEPPAVPEEEEEEEEKEGAVPLSMAPGPVGCQLFGYVGIEAVLDQMKIKTMKTGFEFNIMVVGQSGLGKSTMVNTLFKSKVSRKSSQPGQEERIPKTVQLQSITHGKVTTTGLCPTSPWDKQGTGLGACSCVHSLKTSPTPGALLFPNVSSPLTHLCPTVIEEKGVKMKLTVTDTPGFGDQINNENCWDPIIKYINEQYERYLREEILITRKRKIPDTRVHGCVYFVPPTGHWLRPLDLEFMRRLSRIVNVVPVIAKADTLTLEERAEFKQRIQEDLKTHTISVYPQEDFDQDPEDRALNDRIREKIPFAVVGADQEHQVNGKRVLGRKTKWGIIEVENPAHCEFPLLRDLLIRSHLQDLKDITHNVHYESYRVRRLNESNRPGLSPLNGLPGKGEASSHL</sequence>
<gene>
    <name evidence="7" type="ORF">DV515_00014833</name>
</gene>
<feature type="region of interest" description="Disordered" evidence="5">
    <location>
        <begin position="1"/>
        <end position="23"/>
    </location>
</feature>
<comment type="caution">
    <text evidence="7">The sequence shown here is derived from an EMBL/GenBank/DDBJ whole genome shotgun (WGS) entry which is preliminary data.</text>
</comment>
<evidence type="ECO:0000256" key="5">
    <source>
        <dbReference type="SAM" id="MobiDB-lite"/>
    </source>
</evidence>
<dbReference type="Proteomes" id="UP000276834">
    <property type="component" value="Unassembled WGS sequence"/>
</dbReference>
<evidence type="ECO:0000256" key="4">
    <source>
        <dbReference type="RuleBase" id="RU004560"/>
    </source>
</evidence>
<organism evidence="7 8">
    <name type="scientific">Chloebia gouldiae</name>
    <name type="common">Gouldian finch</name>
    <name type="synonym">Erythrura gouldiae</name>
    <dbReference type="NCBI Taxonomy" id="44316"/>
    <lineage>
        <taxon>Eukaryota</taxon>
        <taxon>Metazoa</taxon>
        <taxon>Chordata</taxon>
        <taxon>Craniata</taxon>
        <taxon>Vertebrata</taxon>
        <taxon>Euteleostomi</taxon>
        <taxon>Archelosauria</taxon>
        <taxon>Archosauria</taxon>
        <taxon>Dinosauria</taxon>
        <taxon>Saurischia</taxon>
        <taxon>Theropoda</taxon>
        <taxon>Coelurosauria</taxon>
        <taxon>Aves</taxon>
        <taxon>Neognathae</taxon>
        <taxon>Neoaves</taxon>
        <taxon>Telluraves</taxon>
        <taxon>Australaves</taxon>
        <taxon>Passeriformes</taxon>
        <taxon>Passeroidea</taxon>
        <taxon>Passeridae</taxon>
        <taxon>Chloebia</taxon>
    </lineage>
</organism>
<dbReference type="CDD" id="cd01850">
    <property type="entry name" value="CDC_Septin"/>
    <property type="match status" value="1"/>
</dbReference>
<dbReference type="InterPro" id="IPR027417">
    <property type="entry name" value="P-loop_NTPase"/>
</dbReference>
<dbReference type="EMBL" id="QUSF01000144">
    <property type="protein sequence ID" value="RLV89505.1"/>
    <property type="molecule type" value="Genomic_DNA"/>
</dbReference>
<name>A0A3L8RWU0_CHLGU</name>
<keyword evidence="8" id="KW-1185">Reference proteome</keyword>
<evidence type="ECO:0000313" key="7">
    <source>
        <dbReference type="EMBL" id="RLV89505.1"/>
    </source>
</evidence>
<dbReference type="Pfam" id="PF00735">
    <property type="entry name" value="Septin"/>
    <property type="match status" value="2"/>
</dbReference>
<reference evidence="7 8" key="1">
    <citation type="journal article" date="2018" name="Proc. R. Soc. B">
        <title>A non-coding region near Follistatin controls head colour polymorphism in the Gouldian finch.</title>
        <authorList>
            <person name="Toomey M.B."/>
            <person name="Marques C.I."/>
            <person name="Andrade P."/>
            <person name="Araujo P.M."/>
            <person name="Sabatino S."/>
            <person name="Gazda M.A."/>
            <person name="Afonso S."/>
            <person name="Lopes R.J."/>
            <person name="Corbo J.C."/>
            <person name="Carneiro M."/>
        </authorList>
    </citation>
    <scope>NUCLEOTIDE SEQUENCE [LARGE SCALE GENOMIC DNA]</scope>
    <source>
        <strain evidence="7">Red01</strain>
        <tissue evidence="7">Muscle</tissue>
    </source>
</reference>
<dbReference type="FunFam" id="3.40.50.300:FF:001781">
    <property type="entry name" value="septin-12 isoform X2"/>
    <property type="match status" value="1"/>
</dbReference>
<keyword evidence="1 4" id="KW-0547">Nucleotide-binding</keyword>
<dbReference type="InterPro" id="IPR016491">
    <property type="entry name" value="Septin"/>
</dbReference>
<dbReference type="InterPro" id="IPR030379">
    <property type="entry name" value="G_SEPTIN_dom"/>
</dbReference>
<feature type="domain" description="Septin-type G" evidence="6">
    <location>
        <begin position="53"/>
        <end position="379"/>
    </location>
</feature>
<keyword evidence="2 4" id="KW-0342">GTP-binding</keyword>
<dbReference type="GO" id="GO:0005525">
    <property type="term" value="F:GTP binding"/>
    <property type="evidence" value="ECO:0007669"/>
    <property type="project" value="UniProtKB-UniRule"/>
</dbReference>
<dbReference type="SUPFAM" id="SSF52540">
    <property type="entry name" value="P-loop containing nucleoside triphosphate hydrolases"/>
    <property type="match status" value="1"/>
</dbReference>
<dbReference type="AlphaFoldDB" id="A0A3L8RWU0"/>
<feature type="region of interest" description="Disordered" evidence="5">
    <location>
        <begin position="379"/>
        <end position="401"/>
    </location>
</feature>
<evidence type="ECO:0000256" key="3">
    <source>
        <dbReference type="PIRNR" id="PIRNR006698"/>
    </source>
</evidence>
<evidence type="ECO:0000256" key="1">
    <source>
        <dbReference type="ARBA" id="ARBA00022741"/>
    </source>
</evidence>
<proteinExistence type="inferred from homology"/>
<feature type="compositionally biased region" description="Acidic residues" evidence="5">
    <location>
        <begin position="7"/>
        <end position="16"/>
    </location>
</feature>
<dbReference type="PIRSF" id="PIRSF006698">
    <property type="entry name" value="Septin"/>
    <property type="match status" value="1"/>
</dbReference>
<dbReference type="OrthoDB" id="416553at2759"/>
<evidence type="ECO:0000256" key="2">
    <source>
        <dbReference type="ARBA" id="ARBA00023134"/>
    </source>
</evidence>
<dbReference type="PANTHER" id="PTHR18884">
    <property type="entry name" value="SEPTIN"/>
    <property type="match status" value="1"/>
</dbReference>
<evidence type="ECO:0000313" key="8">
    <source>
        <dbReference type="Proteomes" id="UP000276834"/>
    </source>
</evidence>
<protein>
    <recommendedName>
        <fullName evidence="3">Septin</fullName>
    </recommendedName>
</protein>
<evidence type="ECO:0000259" key="6">
    <source>
        <dbReference type="PROSITE" id="PS51719"/>
    </source>
</evidence>
<dbReference type="Gene3D" id="3.40.50.300">
    <property type="entry name" value="P-loop containing nucleotide triphosphate hydrolases"/>
    <property type="match status" value="1"/>
</dbReference>
<comment type="similarity">
    <text evidence="3 4">Belongs to the TRAFAC class TrmE-Era-EngA-EngB-Septin-like GTPase superfamily. Septin GTPase family.</text>
</comment>
<accession>A0A3L8RWU0</accession>